<protein>
    <submittedName>
        <fullName evidence="3">Collagen alpha-3(VI) chain</fullName>
    </submittedName>
</protein>
<name>A0A5A9P2I5_9TELE</name>
<dbReference type="Proteomes" id="UP000324632">
    <property type="component" value="Chromosome 10"/>
</dbReference>
<dbReference type="GO" id="GO:0005615">
    <property type="term" value="C:extracellular space"/>
    <property type="evidence" value="ECO:0007669"/>
    <property type="project" value="TreeGrafter"/>
</dbReference>
<evidence type="ECO:0000313" key="3">
    <source>
        <dbReference type="EMBL" id="KAA0715875.1"/>
    </source>
</evidence>
<evidence type="ECO:0000256" key="1">
    <source>
        <dbReference type="SAM" id="SignalP"/>
    </source>
</evidence>
<dbReference type="Pfam" id="PF00092">
    <property type="entry name" value="VWA"/>
    <property type="match status" value="1"/>
</dbReference>
<dbReference type="PANTHER" id="PTHR24020:SF13">
    <property type="entry name" value="COLLAGEN ALPHA-3(VI) CHAIN"/>
    <property type="match status" value="1"/>
</dbReference>
<dbReference type="InterPro" id="IPR050525">
    <property type="entry name" value="ECM_Assembly_Org"/>
</dbReference>
<keyword evidence="3" id="KW-0176">Collagen</keyword>
<keyword evidence="4" id="KW-1185">Reference proteome</keyword>
<reference evidence="3 4" key="1">
    <citation type="journal article" date="2019" name="Mol. Ecol. Resour.">
        <title>Chromosome-level genome assembly of Triplophysa tibetana, a fish adapted to the harsh high-altitude environment of the Tibetan Plateau.</title>
        <authorList>
            <person name="Yang X."/>
            <person name="Liu H."/>
            <person name="Ma Z."/>
            <person name="Zou Y."/>
            <person name="Zou M."/>
            <person name="Mao Y."/>
            <person name="Li X."/>
            <person name="Wang H."/>
            <person name="Chen T."/>
            <person name="Wang W."/>
            <person name="Yang R."/>
        </authorList>
    </citation>
    <scope>NUCLEOTIDE SEQUENCE [LARGE SCALE GENOMIC DNA]</scope>
    <source>
        <strain evidence="3">TTIB1903HZAU</strain>
        <tissue evidence="3">Muscle</tissue>
    </source>
</reference>
<dbReference type="SUPFAM" id="SSF53300">
    <property type="entry name" value="vWA-like"/>
    <property type="match status" value="1"/>
</dbReference>
<feature type="domain" description="VWFA" evidence="2">
    <location>
        <begin position="27"/>
        <end position="143"/>
    </location>
</feature>
<dbReference type="PROSITE" id="PS50234">
    <property type="entry name" value="VWFA"/>
    <property type="match status" value="1"/>
</dbReference>
<comment type="caution">
    <text evidence="3">The sequence shown here is derived from an EMBL/GenBank/DDBJ whole genome shotgun (WGS) entry which is preliminary data.</text>
</comment>
<dbReference type="InterPro" id="IPR002035">
    <property type="entry name" value="VWF_A"/>
</dbReference>
<evidence type="ECO:0000259" key="2">
    <source>
        <dbReference type="PROSITE" id="PS50234"/>
    </source>
</evidence>
<keyword evidence="1" id="KW-0732">Signal</keyword>
<organism evidence="3 4">
    <name type="scientific">Triplophysa tibetana</name>
    <dbReference type="NCBI Taxonomy" id="1572043"/>
    <lineage>
        <taxon>Eukaryota</taxon>
        <taxon>Metazoa</taxon>
        <taxon>Chordata</taxon>
        <taxon>Craniata</taxon>
        <taxon>Vertebrata</taxon>
        <taxon>Euteleostomi</taxon>
        <taxon>Actinopterygii</taxon>
        <taxon>Neopterygii</taxon>
        <taxon>Teleostei</taxon>
        <taxon>Ostariophysi</taxon>
        <taxon>Cypriniformes</taxon>
        <taxon>Nemacheilidae</taxon>
        <taxon>Triplophysa</taxon>
    </lineage>
</organism>
<proteinExistence type="predicted"/>
<feature type="signal peptide" evidence="1">
    <location>
        <begin position="1"/>
        <end position="25"/>
    </location>
</feature>
<dbReference type="Gene3D" id="3.40.50.410">
    <property type="entry name" value="von Willebrand factor, type A domain"/>
    <property type="match status" value="1"/>
</dbReference>
<gene>
    <name evidence="3" type="ORF">E1301_Tti023723</name>
</gene>
<dbReference type="InterPro" id="IPR036465">
    <property type="entry name" value="vWFA_dom_sf"/>
</dbReference>
<dbReference type="EMBL" id="SOYY01000010">
    <property type="protein sequence ID" value="KAA0715875.1"/>
    <property type="molecule type" value="Genomic_DNA"/>
</dbReference>
<dbReference type="AlphaFoldDB" id="A0A5A9P2I5"/>
<dbReference type="SMART" id="SM00327">
    <property type="entry name" value="VWA"/>
    <property type="match status" value="1"/>
</dbReference>
<evidence type="ECO:0000313" key="4">
    <source>
        <dbReference type="Proteomes" id="UP000324632"/>
    </source>
</evidence>
<dbReference type="PANTHER" id="PTHR24020">
    <property type="entry name" value="COLLAGEN ALPHA"/>
    <property type="match status" value="1"/>
</dbReference>
<feature type="chain" id="PRO_5022761329" evidence="1">
    <location>
        <begin position="26"/>
        <end position="161"/>
    </location>
</feature>
<dbReference type="GO" id="GO:0005581">
    <property type="term" value="C:collagen trimer"/>
    <property type="evidence" value="ECO:0007669"/>
    <property type="project" value="UniProtKB-KW"/>
</dbReference>
<sequence>MWKPRLALYALLGVMAFGLFPNLEAQDVIKGLVVGKDAIRVAVVLYADNPETQFYLNSHDSKENILTAIQGIQYPGGPEANLGAALEEVTESLLGPDAGGRAEEGVPQVLMVISAGQSSDDVSQGERALKQASVYTFGLAVGDLILPNWKLLLRTDRVCAV</sequence>
<accession>A0A5A9P2I5</accession>